<sequence length="86" mass="9414">MPMELKAVLENACESYAEIAKLPTAQLGGREFARRSAAVAVAWRRMAAVPGLEWWVVGALWTAAEAYELQARDWEGGYAGTVVTRS</sequence>
<dbReference type="AlphaFoldDB" id="A0A4R7VXN6"/>
<dbReference type="Proteomes" id="UP000294927">
    <property type="component" value="Unassembled WGS sequence"/>
</dbReference>
<name>A0A4R7VXN6_9PSEU</name>
<accession>A0A4R7VXN6</accession>
<gene>
    <name evidence="1" type="ORF">CLV71_103144</name>
</gene>
<dbReference type="EMBL" id="SOCP01000003">
    <property type="protein sequence ID" value="TDV54903.1"/>
    <property type="molecule type" value="Genomic_DNA"/>
</dbReference>
<protein>
    <submittedName>
        <fullName evidence="1">Uncharacterized protein</fullName>
    </submittedName>
</protein>
<organism evidence="1 2">
    <name type="scientific">Actinophytocola oryzae</name>
    <dbReference type="NCBI Taxonomy" id="502181"/>
    <lineage>
        <taxon>Bacteria</taxon>
        <taxon>Bacillati</taxon>
        <taxon>Actinomycetota</taxon>
        <taxon>Actinomycetes</taxon>
        <taxon>Pseudonocardiales</taxon>
        <taxon>Pseudonocardiaceae</taxon>
    </lineage>
</organism>
<keyword evidence="2" id="KW-1185">Reference proteome</keyword>
<reference evidence="1 2" key="1">
    <citation type="submission" date="2019-03" db="EMBL/GenBank/DDBJ databases">
        <title>Genomic Encyclopedia of Archaeal and Bacterial Type Strains, Phase II (KMG-II): from individual species to whole genera.</title>
        <authorList>
            <person name="Goeker M."/>
        </authorList>
    </citation>
    <scope>NUCLEOTIDE SEQUENCE [LARGE SCALE GENOMIC DNA]</scope>
    <source>
        <strain evidence="1 2">DSM 45499</strain>
    </source>
</reference>
<evidence type="ECO:0000313" key="1">
    <source>
        <dbReference type="EMBL" id="TDV54903.1"/>
    </source>
</evidence>
<dbReference type="RefSeq" id="WP_133902035.1">
    <property type="nucleotide sequence ID" value="NZ_SOCP01000003.1"/>
</dbReference>
<evidence type="ECO:0000313" key="2">
    <source>
        <dbReference type="Proteomes" id="UP000294927"/>
    </source>
</evidence>
<comment type="caution">
    <text evidence="1">The sequence shown here is derived from an EMBL/GenBank/DDBJ whole genome shotgun (WGS) entry which is preliminary data.</text>
</comment>
<proteinExistence type="predicted"/>